<proteinExistence type="predicted"/>
<gene>
    <name evidence="2" type="ORF">PRZ01_03225</name>
</gene>
<organism evidence="2 3">
    <name type="scientific">Roseateles koreensis</name>
    <dbReference type="NCBI Taxonomy" id="2987526"/>
    <lineage>
        <taxon>Bacteria</taxon>
        <taxon>Pseudomonadati</taxon>
        <taxon>Pseudomonadota</taxon>
        <taxon>Betaproteobacteria</taxon>
        <taxon>Burkholderiales</taxon>
        <taxon>Sphaerotilaceae</taxon>
        <taxon>Roseateles</taxon>
    </lineage>
</organism>
<dbReference type="RefSeq" id="WP_273595313.1">
    <property type="nucleotide sequence ID" value="NZ_JAQQXS010000002.1"/>
</dbReference>
<dbReference type="EMBL" id="JAQQXS010000002">
    <property type="protein sequence ID" value="MDC8784203.1"/>
    <property type="molecule type" value="Genomic_DNA"/>
</dbReference>
<evidence type="ECO:0000313" key="2">
    <source>
        <dbReference type="EMBL" id="MDC8784203.1"/>
    </source>
</evidence>
<keyword evidence="3" id="KW-1185">Reference proteome</keyword>
<name>A0ABT5KMR4_9BURK</name>
<reference evidence="2 3" key="1">
    <citation type="submission" date="2022-10" db="EMBL/GenBank/DDBJ databases">
        <title>paucibacter sp. hw8 Genome sequencing.</title>
        <authorList>
            <person name="Park S."/>
        </authorList>
    </citation>
    <scope>NUCLEOTIDE SEQUENCE [LARGE SCALE GENOMIC DNA]</scope>
    <source>
        <strain evidence="3">hw8</strain>
    </source>
</reference>
<comment type="caution">
    <text evidence="2">The sequence shown here is derived from an EMBL/GenBank/DDBJ whole genome shotgun (WGS) entry which is preliminary data.</text>
</comment>
<dbReference type="Proteomes" id="UP001219862">
    <property type="component" value="Unassembled WGS sequence"/>
</dbReference>
<protein>
    <recommendedName>
        <fullName evidence="4">DUF4426 domain-containing protein</fullName>
    </recommendedName>
</protein>
<accession>A0ABT5KMR4</accession>
<feature type="signal peptide" evidence="1">
    <location>
        <begin position="1"/>
        <end position="26"/>
    </location>
</feature>
<feature type="chain" id="PRO_5047176891" description="DUF4426 domain-containing protein" evidence="1">
    <location>
        <begin position="27"/>
        <end position="165"/>
    </location>
</feature>
<evidence type="ECO:0000313" key="3">
    <source>
        <dbReference type="Proteomes" id="UP001219862"/>
    </source>
</evidence>
<evidence type="ECO:0000256" key="1">
    <source>
        <dbReference type="SAM" id="SignalP"/>
    </source>
</evidence>
<evidence type="ECO:0008006" key="4">
    <source>
        <dbReference type="Google" id="ProtNLM"/>
    </source>
</evidence>
<keyword evidence="1" id="KW-0732">Signal</keyword>
<sequence length="165" mass="16738">MPSFIKTTAFAAAVLCLGAVSLPGWATSSAASSASESVGASVGSLSNSIQGSSRSSTGGNNVAAGDYKILGVTPVMAELGKPALARLTLQALAAPQGQSAEERAQFDLLLPQAALAQSGLSAGGTVTAREHAYGIEFANAANQQAFFLVLQDAWFKEIQSHPVTL</sequence>